<comment type="caution">
    <text evidence="1">The sequence shown here is derived from an EMBL/GenBank/DDBJ whole genome shotgun (WGS) entry which is preliminary data.</text>
</comment>
<accession>A0ACB8C9H2</accession>
<name>A0ACB8C9H2_DERSI</name>
<dbReference type="EMBL" id="CM023477">
    <property type="protein sequence ID" value="KAH7937562.1"/>
    <property type="molecule type" value="Genomic_DNA"/>
</dbReference>
<organism evidence="1 2">
    <name type="scientific">Dermacentor silvarum</name>
    <name type="common">Tick</name>
    <dbReference type="NCBI Taxonomy" id="543639"/>
    <lineage>
        <taxon>Eukaryota</taxon>
        <taxon>Metazoa</taxon>
        <taxon>Ecdysozoa</taxon>
        <taxon>Arthropoda</taxon>
        <taxon>Chelicerata</taxon>
        <taxon>Arachnida</taxon>
        <taxon>Acari</taxon>
        <taxon>Parasitiformes</taxon>
        <taxon>Ixodida</taxon>
        <taxon>Ixodoidea</taxon>
        <taxon>Ixodidae</taxon>
        <taxon>Rhipicephalinae</taxon>
        <taxon>Dermacentor</taxon>
    </lineage>
</organism>
<evidence type="ECO:0000313" key="1">
    <source>
        <dbReference type="EMBL" id="KAH7937562.1"/>
    </source>
</evidence>
<reference evidence="1" key="1">
    <citation type="submission" date="2020-05" db="EMBL/GenBank/DDBJ databases">
        <title>Large-scale comparative analyses of tick genomes elucidate their genetic diversity and vector capacities.</title>
        <authorList>
            <person name="Jia N."/>
            <person name="Wang J."/>
            <person name="Shi W."/>
            <person name="Du L."/>
            <person name="Sun Y."/>
            <person name="Zhan W."/>
            <person name="Jiang J."/>
            <person name="Wang Q."/>
            <person name="Zhang B."/>
            <person name="Ji P."/>
            <person name="Sakyi L.B."/>
            <person name="Cui X."/>
            <person name="Yuan T."/>
            <person name="Jiang B."/>
            <person name="Yang W."/>
            <person name="Lam T.T.-Y."/>
            <person name="Chang Q."/>
            <person name="Ding S."/>
            <person name="Wang X."/>
            <person name="Zhu J."/>
            <person name="Ruan X."/>
            <person name="Zhao L."/>
            <person name="Wei J."/>
            <person name="Que T."/>
            <person name="Du C."/>
            <person name="Cheng J."/>
            <person name="Dai P."/>
            <person name="Han X."/>
            <person name="Huang E."/>
            <person name="Gao Y."/>
            <person name="Liu J."/>
            <person name="Shao H."/>
            <person name="Ye R."/>
            <person name="Li L."/>
            <person name="Wei W."/>
            <person name="Wang X."/>
            <person name="Wang C."/>
            <person name="Yang T."/>
            <person name="Huo Q."/>
            <person name="Li W."/>
            <person name="Guo W."/>
            <person name="Chen H."/>
            <person name="Zhou L."/>
            <person name="Ni X."/>
            <person name="Tian J."/>
            <person name="Zhou Y."/>
            <person name="Sheng Y."/>
            <person name="Liu T."/>
            <person name="Pan Y."/>
            <person name="Xia L."/>
            <person name="Li J."/>
            <person name="Zhao F."/>
            <person name="Cao W."/>
        </authorList>
    </citation>
    <scope>NUCLEOTIDE SEQUENCE</scope>
    <source>
        <strain evidence="1">Dsil-2018</strain>
    </source>
</reference>
<evidence type="ECO:0000313" key="2">
    <source>
        <dbReference type="Proteomes" id="UP000821865"/>
    </source>
</evidence>
<keyword evidence="2" id="KW-1185">Reference proteome</keyword>
<proteinExistence type="predicted"/>
<protein>
    <submittedName>
        <fullName evidence="1">Uncharacterized protein</fullName>
    </submittedName>
</protein>
<gene>
    <name evidence="1" type="ORF">HPB49_013014</name>
</gene>
<dbReference type="Proteomes" id="UP000821865">
    <property type="component" value="Chromosome 8"/>
</dbReference>
<sequence length="333" mass="34645">MHCAAVFLVAAFSVAAQGVPSARTFASSQHHASHQHPAFLGTQHQTIEHGHQVDSFVSALVCQVVKVPAGQSGAQPAIPSHNVPATTAAGSQPVIASSVISSSQDALSNLRSNVRTAVDRLVDPVVAALQNASLWLNRTSQLHLKQSQQHSHHDHLHGGQVNNHAAHEHAPNHQVHFAHGHQTPQAIPNPAVPMTIVSVPVLVPAVHAGSFRLMNQSAVVTAGVASVQFSNPGPENATSSLAVAAESTPATSQPASTPANGDLVGRTGALTTPPGTDAPATLASDIHGSRAVFDISTLSVASRSLGPFARQFLPPVVHHPVCPYDCVPPERRR</sequence>